<sequence>MAVRQRKPWKEEMAAAAATAQSPRGVEDETEEEYASAPARPGPGGMVWLLLVLLAAGLGAQGWLLFRQGDTVRELGDTVQVLRSRLQGLEGLKEKVVTAVELGQRVADLEAAQGTYEAKLEETTRATRQILSYDPIANISSFQSEVKHILGDIRKEFPSRMDLDQLRKKIELLDSIHLEKMGHTLDDMLQTNCMLKENMSSIAASLTKAFNNLEQTGHRVQKLQEKLEVFNKEISDGMKEVLDRLSLLDVGVNETLRLFEVMRSQLEEAEEEIDALKEATESGRESSLQVEGLRELIQQVQLEKSAVAQEVNSVWRQVEDQRRELEGKAMNLESALGVLQARLAQIETGTVNQNVQLSEVVEQELLRLKQGLDEMGNHIQKCFSGEVETYCETAADCSWPHIREVVFPYRLLKEPVITLGVSGLSTQGSVGISVKAVDVTDSGFKVQIGNLGGHHLSSVRVTWMVCA</sequence>
<dbReference type="RefSeq" id="XP_033774292.1">
    <property type="nucleotide sequence ID" value="XM_033918401.1"/>
</dbReference>
<protein>
    <submittedName>
        <fullName evidence="6">Uncharacterized protein LOC117347439</fullName>
    </submittedName>
</protein>
<dbReference type="SUPFAM" id="SSF141086">
    <property type="entry name" value="Agglutinin HPA-like"/>
    <property type="match status" value="1"/>
</dbReference>
<feature type="domain" description="H-type lectin" evidence="4">
    <location>
        <begin position="404"/>
        <end position="464"/>
    </location>
</feature>
<dbReference type="Pfam" id="PF09458">
    <property type="entry name" value="H_lectin"/>
    <property type="match status" value="1"/>
</dbReference>
<name>A0A6P8NEJ8_GEOSA</name>
<dbReference type="Gene3D" id="2.60.40.2080">
    <property type="match status" value="1"/>
</dbReference>
<feature type="transmembrane region" description="Helical" evidence="3">
    <location>
        <begin position="46"/>
        <end position="66"/>
    </location>
</feature>
<evidence type="ECO:0000313" key="6">
    <source>
        <dbReference type="RefSeq" id="XP_033774292.1"/>
    </source>
</evidence>
<gene>
    <name evidence="6" type="primary">LOC117347439</name>
</gene>
<keyword evidence="3" id="KW-0812">Transmembrane</keyword>
<dbReference type="KEGG" id="gsh:117347439"/>
<reference evidence="6" key="1">
    <citation type="submission" date="2025-08" db="UniProtKB">
        <authorList>
            <consortium name="RefSeq"/>
        </authorList>
    </citation>
    <scope>IDENTIFICATION</scope>
</reference>
<evidence type="ECO:0000313" key="5">
    <source>
        <dbReference type="Proteomes" id="UP000515159"/>
    </source>
</evidence>
<organism evidence="5 6">
    <name type="scientific">Geotrypetes seraphini</name>
    <name type="common">Gaboon caecilian</name>
    <name type="synonym">Caecilia seraphini</name>
    <dbReference type="NCBI Taxonomy" id="260995"/>
    <lineage>
        <taxon>Eukaryota</taxon>
        <taxon>Metazoa</taxon>
        <taxon>Chordata</taxon>
        <taxon>Craniata</taxon>
        <taxon>Vertebrata</taxon>
        <taxon>Euteleostomi</taxon>
        <taxon>Amphibia</taxon>
        <taxon>Gymnophiona</taxon>
        <taxon>Geotrypetes</taxon>
    </lineage>
</organism>
<dbReference type="GO" id="GO:0030246">
    <property type="term" value="F:carbohydrate binding"/>
    <property type="evidence" value="ECO:0007669"/>
    <property type="project" value="InterPro"/>
</dbReference>
<dbReference type="Proteomes" id="UP000515159">
    <property type="component" value="Chromosome 13"/>
</dbReference>
<dbReference type="AlphaFoldDB" id="A0A6P8NEJ8"/>
<dbReference type="OrthoDB" id="9945700at2759"/>
<feature type="region of interest" description="Disordered" evidence="2">
    <location>
        <begin position="1"/>
        <end position="39"/>
    </location>
</feature>
<keyword evidence="3" id="KW-1133">Transmembrane helix</keyword>
<dbReference type="GO" id="GO:0007155">
    <property type="term" value="P:cell adhesion"/>
    <property type="evidence" value="ECO:0007669"/>
    <property type="project" value="InterPro"/>
</dbReference>
<evidence type="ECO:0000256" key="3">
    <source>
        <dbReference type="SAM" id="Phobius"/>
    </source>
</evidence>
<proteinExistence type="predicted"/>
<dbReference type="InterPro" id="IPR037221">
    <property type="entry name" value="H-type_lectin_dom_sf"/>
</dbReference>
<evidence type="ECO:0000256" key="2">
    <source>
        <dbReference type="SAM" id="MobiDB-lite"/>
    </source>
</evidence>
<keyword evidence="5" id="KW-1185">Reference proteome</keyword>
<dbReference type="InterPro" id="IPR019019">
    <property type="entry name" value="H-type_lectin_domain"/>
</dbReference>
<evidence type="ECO:0000259" key="4">
    <source>
        <dbReference type="Pfam" id="PF09458"/>
    </source>
</evidence>
<feature type="coiled-coil region" evidence="1">
    <location>
        <begin position="206"/>
        <end position="342"/>
    </location>
</feature>
<accession>A0A6P8NEJ8</accession>
<dbReference type="InParanoid" id="A0A6P8NEJ8"/>
<keyword evidence="3" id="KW-0472">Membrane</keyword>
<dbReference type="GeneID" id="117347439"/>
<evidence type="ECO:0000256" key="1">
    <source>
        <dbReference type="SAM" id="Coils"/>
    </source>
</evidence>
<keyword evidence="1" id="KW-0175">Coiled coil</keyword>